<dbReference type="EMBL" id="LK022848">
    <property type="protein sequence ID" value="CDR17775.1"/>
    <property type="molecule type" value="Genomic_DNA"/>
</dbReference>
<proteinExistence type="predicted"/>
<organism evidence="2">
    <name type="scientific">Streptomyces iranensis</name>
    <dbReference type="NCBI Taxonomy" id="576784"/>
    <lineage>
        <taxon>Bacteria</taxon>
        <taxon>Bacillati</taxon>
        <taxon>Actinomycetota</taxon>
        <taxon>Actinomycetes</taxon>
        <taxon>Kitasatosporales</taxon>
        <taxon>Streptomycetaceae</taxon>
        <taxon>Streptomyces</taxon>
        <taxon>Streptomyces violaceusniger group</taxon>
    </lineage>
</organism>
<reference evidence="2" key="1">
    <citation type="submission" date="2014-05" db="EMBL/GenBank/DDBJ databases">
        <authorList>
            <person name="Horn Fabian"/>
        </authorList>
    </citation>
    <scope>NUCLEOTIDE SEQUENCE</scope>
</reference>
<feature type="compositionally biased region" description="Low complexity" evidence="1">
    <location>
        <begin position="72"/>
        <end position="104"/>
    </location>
</feature>
<dbReference type="HOGENOM" id="CLU_2083559_0_0_11"/>
<sequence length="117" mass="12311">MAICAAHSRAATRGIRCGWTTPLLRPVVPDVSMIATGSRGPTRGSSTAGSPAARRSFQVRTVTPGGVRRWRSPSSRTTVSRVCGTSGRSATSSSRAASVTSTRTPVLRSAWSRKEPL</sequence>
<accession>A0A061A4L0</accession>
<gene>
    <name evidence="2" type="ORF">SIRAN9749</name>
</gene>
<evidence type="ECO:0000313" key="2">
    <source>
        <dbReference type="EMBL" id="CDR17775.1"/>
    </source>
</evidence>
<dbReference type="AlphaFoldDB" id="A0A061A4L0"/>
<name>A0A061A4L0_9ACTN</name>
<feature type="region of interest" description="Disordered" evidence="1">
    <location>
        <begin position="34"/>
        <end position="117"/>
    </location>
</feature>
<protein>
    <submittedName>
        <fullName evidence="2">Uncharacterized protein</fullName>
    </submittedName>
</protein>
<evidence type="ECO:0000256" key="1">
    <source>
        <dbReference type="SAM" id="MobiDB-lite"/>
    </source>
</evidence>